<accession>E0Y180</accession>
<dbReference type="PANTHER" id="PTHR10430">
    <property type="entry name" value="PEROXIREDOXIN"/>
    <property type="match status" value="1"/>
</dbReference>
<dbReference type="PANTHER" id="PTHR10430:SF16">
    <property type="entry name" value="PEROXIREDOXIN-5, MITOCHONDRIAL"/>
    <property type="match status" value="1"/>
</dbReference>
<proteinExistence type="inferred from homology"/>
<evidence type="ECO:0000256" key="5">
    <source>
        <dbReference type="PIRSR" id="PIRSR637944-1"/>
    </source>
</evidence>
<organism evidence="8">
    <name type="scientific">uncultured alpha proteobacterium EB080_L43F08</name>
    <dbReference type="NCBI Taxonomy" id="710797"/>
    <lineage>
        <taxon>Bacteria</taxon>
        <taxon>Pseudomonadati</taxon>
        <taxon>Pseudomonadota</taxon>
        <taxon>Alphaproteobacteria</taxon>
        <taxon>environmental samples</taxon>
    </lineage>
</organism>
<comment type="similarity">
    <text evidence="6">Belongs to the peroxiredoxin family. Prx5 subfamily.</text>
</comment>
<keyword evidence="1 6" id="KW-0575">Peroxidase</keyword>
<evidence type="ECO:0000313" key="8">
    <source>
        <dbReference type="EMBL" id="ADI20421.1"/>
    </source>
</evidence>
<sequence>MKISVGDTLPNATFQSMGDDGPVAHDIKDLTAGKKIVIFGLPGAYTNTCSTAHMPSFVRNAETIRANGVDAIYCLAVNDVHVMKSWAKDMGADVAQIGMLSDSDGSYTKEIGFDFTVPAVGFIGRSQRYSMIIENGVITSLNEEIERTTCDISGGETILDQL</sequence>
<evidence type="ECO:0000256" key="6">
    <source>
        <dbReference type="RuleBase" id="RU366011"/>
    </source>
</evidence>
<evidence type="ECO:0000256" key="2">
    <source>
        <dbReference type="ARBA" id="ARBA00022862"/>
    </source>
</evidence>
<dbReference type="GO" id="GO:0008379">
    <property type="term" value="F:thioredoxin peroxidase activity"/>
    <property type="evidence" value="ECO:0007669"/>
    <property type="project" value="InterPro"/>
</dbReference>
<name>E0Y180_9PROT</name>
<reference evidence="8" key="1">
    <citation type="journal article" date="2011" name="Environ. Microbiol.">
        <title>Time-series analyses of Monterey Bay coastal microbial picoplankton using a 'genome proxy' microarray.</title>
        <authorList>
            <person name="Rich V.I."/>
            <person name="Pham V.D."/>
            <person name="Eppley J."/>
            <person name="Shi Y."/>
            <person name="DeLong E.F."/>
        </authorList>
    </citation>
    <scope>NUCLEOTIDE SEQUENCE</scope>
</reference>
<dbReference type="Pfam" id="PF08534">
    <property type="entry name" value="Redoxin"/>
    <property type="match status" value="1"/>
</dbReference>
<dbReference type="EC" id="1.11.1.27" evidence="6"/>
<dbReference type="GO" id="GO:0034599">
    <property type="term" value="P:cellular response to oxidative stress"/>
    <property type="evidence" value="ECO:0007669"/>
    <property type="project" value="InterPro"/>
</dbReference>
<evidence type="ECO:0000256" key="3">
    <source>
        <dbReference type="ARBA" id="ARBA00023002"/>
    </source>
</evidence>
<keyword evidence="4 6" id="KW-0676">Redox-active center</keyword>
<dbReference type="GO" id="GO:0005737">
    <property type="term" value="C:cytoplasm"/>
    <property type="evidence" value="ECO:0007669"/>
    <property type="project" value="TreeGrafter"/>
</dbReference>
<dbReference type="GO" id="GO:0042744">
    <property type="term" value="P:hydrogen peroxide catabolic process"/>
    <property type="evidence" value="ECO:0007669"/>
    <property type="project" value="TreeGrafter"/>
</dbReference>
<dbReference type="AlphaFoldDB" id="E0Y180"/>
<dbReference type="InterPro" id="IPR013740">
    <property type="entry name" value="Redoxin"/>
</dbReference>
<dbReference type="GO" id="GO:0045454">
    <property type="term" value="P:cell redox homeostasis"/>
    <property type="evidence" value="ECO:0007669"/>
    <property type="project" value="TreeGrafter"/>
</dbReference>
<evidence type="ECO:0000256" key="4">
    <source>
        <dbReference type="ARBA" id="ARBA00023284"/>
    </source>
</evidence>
<feature type="domain" description="Thioredoxin" evidence="7">
    <location>
        <begin position="3"/>
        <end position="162"/>
    </location>
</feature>
<dbReference type="Gene3D" id="3.40.30.10">
    <property type="entry name" value="Glutaredoxin"/>
    <property type="match status" value="1"/>
</dbReference>
<keyword evidence="3 6" id="KW-0560">Oxidoreductase</keyword>
<evidence type="ECO:0000256" key="1">
    <source>
        <dbReference type="ARBA" id="ARBA00022559"/>
    </source>
</evidence>
<dbReference type="InterPro" id="IPR013766">
    <property type="entry name" value="Thioredoxin_domain"/>
</dbReference>
<evidence type="ECO:0000259" key="7">
    <source>
        <dbReference type="PROSITE" id="PS51352"/>
    </source>
</evidence>
<protein>
    <recommendedName>
        <fullName evidence="6">Glutathione-dependent peroxiredoxin</fullName>
        <ecNumber evidence="6">1.11.1.27</ecNumber>
    </recommendedName>
</protein>
<dbReference type="CDD" id="cd03013">
    <property type="entry name" value="PRX5_like"/>
    <property type="match status" value="1"/>
</dbReference>
<comment type="function">
    <text evidence="6">Thiol-specific peroxidase that catalyzes the reduction of hydrogen peroxide and organic hydroperoxides to water and alcohols, respectively. Plays a role in cell protection against oxidative stress by detoxifying peroxides.</text>
</comment>
<dbReference type="InterPro" id="IPR036249">
    <property type="entry name" value="Thioredoxin-like_sf"/>
</dbReference>
<dbReference type="InterPro" id="IPR037944">
    <property type="entry name" value="PRX5-like"/>
</dbReference>
<keyword evidence="2 6" id="KW-0049">Antioxidant</keyword>
<dbReference type="FunFam" id="3.40.30.10:FF:000020">
    <property type="entry name" value="Peroxiredoxin"/>
    <property type="match status" value="1"/>
</dbReference>
<feature type="active site" description="Cysteine sulfenic acid (-SOH) intermediate" evidence="5">
    <location>
        <position position="49"/>
    </location>
</feature>
<dbReference type="PROSITE" id="PS51352">
    <property type="entry name" value="THIOREDOXIN_2"/>
    <property type="match status" value="1"/>
</dbReference>
<dbReference type="EMBL" id="GU474941">
    <property type="protein sequence ID" value="ADI20421.1"/>
    <property type="molecule type" value="Genomic_DNA"/>
</dbReference>
<dbReference type="SUPFAM" id="SSF52833">
    <property type="entry name" value="Thioredoxin-like"/>
    <property type="match status" value="1"/>
</dbReference>
<comment type="catalytic activity">
    <reaction evidence="6">
        <text>a hydroperoxide + 2 glutathione = an alcohol + glutathione disulfide + H2O</text>
        <dbReference type="Rhea" id="RHEA:62632"/>
        <dbReference type="ChEBI" id="CHEBI:15377"/>
        <dbReference type="ChEBI" id="CHEBI:30879"/>
        <dbReference type="ChEBI" id="CHEBI:35924"/>
        <dbReference type="ChEBI" id="CHEBI:57925"/>
        <dbReference type="ChEBI" id="CHEBI:58297"/>
        <dbReference type="EC" id="1.11.1.27"/>
    </reaction>
</comment>